<accession>A0A2U1SVH4</accession>
<evidence type="ECO:0000313" key="3">
    <source>
        <dbReference type="EMBL" id="PWB95610.1"/>
    </source>
</evidence>
<dbReference type="Proteomes" id="UP000245137">
    <property type="component" value="Unassembled WGS sequence"/>
</dbReference>
<dbReference type="PANTHER" id="PTHR12526">
    <property type="entry name" value="GLYCOSYLTRANSFERASE"/>
    <property type="match status" value="1"/>
</dbReference>
<dbReference type="EMBL" id="PUIV01000001">
    <property type="protein sequence ID" value="PWB95610.1"/>
    <property type="molecule type" value="Genomic_DNA"/>
</dbReference>
<keyword evidence="3" id="KW-0808">Transferase</keyword>
<evidence type="ECO:0000259" key="2">
    <source>
        <dbReference type="Pfam" id="PF13579"/>
    </source>
</evidence>
<dbReference type="OrthoDB" id="185319at2"/>
<name>A0A2U1SVH4_METSR</name>
<dbReference type="GO" id="GO:0016757">
    <property type="term" value="F:glycosyltransferase activity"/>
    <property type="evidence" value="ECO:0007669"/>
    <property type="project" value="InterPro"/>
</dbReference>
<dbReference type="Pfam" id="PF00534">
    <property type="entry name" value="Glycos_transf_1"/>
    <property type="match status" value="1"/>
</dbReference>
<dbReference type="AlphaFoldDB" id="A0A2U1SVH4"/>
<evidence type="ECO:0000259" key="1">
    <source>
        <dbReference type="Pfam" id="PF00534"/>
    </source>
</evidence>
<dbReference type="Gene3D" id="3.40.50.2000">
    <property type="entry name" value="Glycogen Phosphorylase B"/>
    <property type="match status" value="2"/>
</dbReference>
<dbReference type="Pfam" id="PF13579">
    <property type="entry name" value="Glyco_trans_4_4"/>
    <property type="match status" value="1"/>
</dbReference>
<dbReference type="RefSeq" id="WP_108915292.1">
    <property type="nucleotide sequence ID" value="NZ_BGJY01000001.1"/>
</dbReference>
<organism evidence="3 4">
    <name type="scientific">Methylosinus sporium</name>
    <dbReference type="NCBI Taxonomy" id="428"/>
    <lineage>
        <taxon>Bacteria</taxon>
        <taxon>Pseudomonadati</taxon>
        <taxon>Pseudomonadota</taxon>
        <taxon>Alphaproteobacteria</taxon>
        <taxon>Hyphomicrobiales</taxon>
        <taxon>Methylocystaceae</taxon>
        <taxon>Methylosinus</taxon>
    </lineage>
</organism>
<gene>
    <name evidence="3" type="ORF">C5689_00360</name>
</gene>
<keyword evidence="4" id="KW-1185">Reference proteome</keyword>
<protein>
    <submittedName>
        <fullName evidence="3">Glycosyltransferase</fullName>
    </submittedName>
</protein>
<feature type="domain" description="Glycosyl transferase family 1" evidence="1">
    <location>
        <begin position="206"/>
        <end position="378"/>
    </location>
</feature>
<feature type="domain" description="Glycosyltransferase subfamily 4-like N-terminal" evidence="2">
    <location>
        <begin position="55"/>
        <end position="185"/>
    </location>
</feature>
<proteinExistence type="predicted"/>
<evidence type="ECO:0000313" key="4">
    <source>
        <dbReference type="Proteomes" id="UP000245137"/>
    </source>
</evidence>
<dbReference type="SUPFAM" id="SSF53756">
    <property type="entry name" value="UDP-Glycosyltransferase/glycogen phosphorylase"/>
    <property type="match status" value="1"/>
</dbReference>
<dbReference type="InterPro" id="IPR001296">
    <property type="entry name" value="Glyco_trans_1"/>
</dbReference>
<sequence length="402" mass="44372">MIPARRPGVLYITYDGVLEPLGQSQVLAYLERLATDWPIFLISFEKRRDREDGERMAAMRERLRRAGVSWTPLAYHKRPSAPATAFDICVGISIALLLVARRRIGFVHVRSYVPALIALAVKKATGVKLLFDMRGFWADERIDGGLWPADGVLYKTAKSLERNFLEAADHVVTLTRASARELETFSYLIDRMPPLSVIPTCADLDRFRPRSRRPEGPFVLGYAGSIGTWYLFDEFLAFYSALRARRPDARLLIVSQSERRAIEAAVARAGLDPATVELVAADPRDMPTLIGRMDAGGAIIKRSYSKIASAPTKLAEYLGCGIPCVGNVGVGDMAEILEGREVGVALTDFSPADHARAVDRLLALLDRVDIQSRCVETARDLFSLDAGVAAYHEIYSKLSASS</sequence>
<comment type="caution">
    <text evidence="3">The sequence shown here is derived from an EMBL/GenBank/DDBJ whole genome shotgun (WGS) entry which is preliminary data.</text>
</comment>
<dbReference type="InterPro" id="IPR028098">
    <property type="entry name" value="Glyco_trans_4-like_N"/>
</dbReference>
<reference evidence="3 4" key="1">
    <citation type="journal article" date="2018" name="Appl. Microbiol. Biotechnol.">
        <title>Co-cultivation of the strictly anaerobic methanogen Methanosarcina barkeri with aerobic methanotrophs in an oxygen-limited membrane bioreactor.</title>
        <authorList>
            <person name="In 't Zandt M.H."/>
            <person name="van den Bosch T.J.M."/>
            <person name="Rijkers R."/>
            <person name="van Kessel M.A.H.J."/>
            <person name="Jetten M.S.M."/>
            <person name="Welte C.U."/>
        </authorList>
    </citation>
    <scope>NUCLEOTIDE SEQUENCE [LARGE SCALE GENOMIC DNA]</scope>
    <source>
        <strain evidence="3 4">DSM 17706</strain>
    </source>
</reference>